<dbReference type="InterPro" id="IPR011990">
    <property type="entry name" value="TPR-like_helical_dom_sf"/>
</dbReference>
<accession>A0A2W5FBR6</accession>
<organism evidence="1 2">
    <name type="scientific">Pseudopedobacter saltans</name>
    <dbReference type="NCBI Taxonomy" id="151895"/>
    <lineage>
        <taxon>Bacteria</taxon>
        <taxon>Pseudomonadati</taxon>
        <taxon>Bacteroidota</taxon>
        <taxon>Sphingobacteriia</taxon>
        <taxon>Sphingobacteriales</taxon>
        <taxon>Sphingobacteriaceae</taxon>
        <taxon>Pseudopedobacter</taxon>
    </lineage>
</organism>
<proteinExistence type="predicted"/>
<comment type="caution">
    <text evidence="1">The sequence shown here is derived from an EMBL/GenBank/DDBJ whole genome shotgun (WGS) entry which is preliminary data.</text>
</comment>
<dbReference type="SUPFAM" id="SSF48452">
    <property type="entry name" value="TPR-like"/>
    <property type="match status" value="1"/>
</dbReference>
<name>A0A2W5FBR6_9SPHI</name>
<dbReference type="AlphaFoldDB" id="A0A2W5FBR6"/>
<sequence>MKENAVKQRVRLLEGLWETEIRNPNNKNAILCCMRGTGIIDYRMVKGFVYVQMTDESILPDVFLFSAFPFKNENQYGIKLVEASAMFIEEWNKNNTPKISWAIDPFNSDVHLDDALYFAQHMITLAESLEVNEQEETLVITFMPEPAFNPKEFVNWLVRTTQYLSKISQKVRLLVYDNYGSGLYDEASKILGDRFLYLYPDLDMPGAVGQIAEEMQANASEPEKKDLATFQNNLLKLTKAIGTNSSKDFLVHRAECLKIANSRHWDDMSAITHFFCHTFHQAQEDMPMAEKEIAKAIAITEQSIDASKKEEKLPVLLHYLIAQANMYLIAKKLDVSLLSYEKALSIANQTPQTNAIVINGLHQMLGRNYYEVGQPQKAFDTLAKGWYTASEQIPDFVTSDLAKFYIGDMVNYHMDSKEEYRDIFHGISQKLGNNWHQLIPQKSEDYKLISLQKTTTEFPVG</sequence>
<reference evidence="1 2" key="1">
    <citation type="submission" date="2017-11" db="EMBL/GenBank/DDBJ databases">
        <title>Infants hospitalized years apart are colonized by the same room-sourced microbial strains.</title>
        <authorList>
            <person name="Brooks B."/>
            <person name="Olm M.R."/>
            <person name="Firek B.A."/>
            <person name="Baker R."/>
            <person name="Thomas B.C."/>
            <person name="Morowitz M.J."/>
            <person name="Banfield J.F."/>
        </authorList>
    </citation>
    <scope>NUCLEOTIDE SEQUENCE [LARGE SCALE GENOMIC DNA]</scope>
    <source>
        <strain evidence="1">S2_009_000_R2_76</strain>
    </source>
</reference>
<gene>
    <name evidence="1" type="ORF">DI598_04050</name>
</gene>
<protein>
    <submittedName>
        <fullName evidence="1">Uncharacterized protein</fullName>
    </submittedName>
</protein>
<dbReference type="Gene3D" id="1.25.40.10">
    <property type="entry name" value="Tetratricopeptide repeat domain"/>
    <property type="match status" value="1"/>
</dbReference>
<evidence type="ECO:0000313" key="2">
    <source>
        <dbReference type="Proteomes" id="UP000249645"/>
    </source>
</evidence>
<evidence type="ECO:0000313" key="1">
    <source>
        <dbReference type="EMBL" id="PZP51080.1"/>
    </source>
</evidence>
<dbReference type="Proteomes" id="UP000249645">
    <property type="component" value="Unassembled WGS sequence"/>
</dbReference>
<dbReference type="EMBL" id="QFOI01000043">
    <property type="protein sequence ID" value="PZP51080.1"/>
    <property type="molecule type" value="Genomic_DNA"/>
</dbReference>